<organism evidence="1 2">
    <name type="scientific">Shewanella electrica</name>
    <dbReference type="NCBI Taxonomy" id="515560"/>
    <lineage>
        <taxon>Bacteria</taxon>
        <taxon>Pseudomonadati</taxon>
        <taxon>Pseudomonadota</taxon>
        <taxon>Gammaproteobacteria</taxon>
        <taxon>Alteromonadales</taxon>
        <taxon>Shewanellaceae</taxon>
        <taxon>Shewanella</taxon>
    </lineage>
</organism>
<comment type="caution">
    <text evidence="1">The sequence shown here is derived from an EMBL/GenBank/DDBJ whole genome shotgun (WGS) entry which is preliminary data.</text>
</comment>
<evidence type="ECO:0000313" key="2">
    <source>
        <dbReference type="Proteomes" id="UP001201549"/>
    </source>
</evidence>
<gene>
    <name evidence="1" type="ORF">L9G74_07715</name>
</gene>
<protein>
    <submittedName>
        <fullName evidence="1">Uncharacterized protein</fullName>
    </submittedName>
</protein>
<dbReference type="EMBL" id="JAKOGG010000004">
    <property type="protein sequence ID" value="MCS4556319.1"/>
    <property type="molecule type" value="Genomic_DNA"/>
</dbReference>
<dbReference type="RefSeq" id="WP_238895721.1">
    <property type="nucleotide sequence ID" value="NZ_JAKOGG010000004.1"/>
</dbReference>
<dbReference type="Proteomes" id="UP001201549">
    <property type="component" value="Unassembled WGS sequence"/>
</dbReference>
<reference evidence="2" key="1">
    <citation type="submission" date="2023-07" db="EMBL/GenBank/DDBJ databases">
        <title>Shewanella mangrovi sp. nov., an acetaldehyde- degrading bacterium isolated from mangrove sediment.</title>
        <authorList>
            <person name="Liu Y."/>
        </authorList>
    </citation>
    <scope>NUCLEOTIDE SEQUENCE [LARGE SCALE GENOMIC DNA]</scope>
    <source>
        <strain evidence="2">C32</strain>
    </source>
</reference>
<name>A0ABT2FJ02_9GAMM</name>
<accession>A0ABT2FJ02</accession>
<sequence>MTGAQARDRHQAVHEFYAAAIPRSSSIRYTQISSKKYTYYFNLMLYSYGLFEGNMPPT</sequence>
<evidence type="ECO:0000313" key="1">
    <source>
        <dbReference type="EMBL" id="MCS4556319.1"/>
    </source>
</evidence>
<keyword evidence="2" id="KW-1185">Reference proteome</keyword>
<proteinExistence type="predicted"/>